<dbReference type="AlphaFoldDB" id="A0A161PQI9"/>
<organism evidence="2 3">
    <name type="scientific">Bdellovibrio bacteriovorus</name>
    <dbReference type="NCBI Taxonomy" id="959"/>
    <lineage>
        <taxon>Bacteria</taxon>
        <taxon>Pseudomonadati</taxon>
        <taxon>Bdellovibrionota</taxon>
        <taxon>Bdellovibrionia</taxon>
        <taxon>Bdellovibrionales</taxon>
        <taxon>Pseudobdellovibrionaceae</taxon>
        <taxon>Bdellovibrio</taxon>
    </lineage>
</organism>
<comment type="caution">
    <text evidence="2">The sequence shown here is derived from an EMBL/GenBank/DDBJ whole genome shotgun (WGS) entry which is preliminary data.</text>
</comment>
<keyword evidence="1" id="KW-0732">Signal</keyword>
<name>A0A161PQI9_BDEBC</name>
<dbReference type="OrthoDB" id="9828513at2"/>
<feature type="chain" id="PRO_5007824735" evidence="1">
    <location>
        <begin position="20"/>
        <end position="120"/>
    </location>
</feature>
<evidence type="ECO:0000313" key="3">
    <source>
        <dbReference type="Proteomes" id="UP000075799"/>
    </source>
</evidence>
<evidence type="ECO:0000256" key="1">
    <source>
        <dbReference type="SAM" id="SignalP"/>
    </source>
</evidence>
<sequence length="120" mass="13244">MKKLVFAILVSLFSTTSFAQQLELPLQPKQCISVQEAAVALNNYLTPLIGTVPSDDFEWADQEVTQEDVSRALRSLKWNQKAFNYQSTAVTEGYCAAGASCWGYYEVDCAGNVTANYDGE</sequence>
<accession>A0A161PQI9</accession>
<feature type="signal peptide" evidence="1">
    <location>
        <begin position="1"/>
        <end position="19"/>
    </location>
</feature>
<dbReference type="Proteomes" id="UP000075799">
    <property type="component" value="Unassembled WGS sequence"/>
</dbReference>
<dbReference type="RefSeq" id="WP_063205615.1">
    <property type="nucleotide sequence ID" value="NZ_LUKD01000001.1"/>
</dbReference>
<proteinExistence type="predicted"/>
<gene>
    <name evidence="2" type="ORF">AZI87_06600</name>
</gene>
<dbReference type="EMBL" id="LUKD01000001">
    <property type="protein sequence ID" value="KYG68893.1"/>
    <property type="molecule type" value="Genomic_DNA"/>
</dbReference>
<protein>
    <submittedName>
        <fullName evidence="2">Uncharacterized protein</fullName>
    </submittedName>
</protein>
<evidence type="ECO:0000313" key="2">
    <source>
        <dbReference type="EMBL" id="KYG68893.1"/>
    </source>
</evidence>
<reference evidence="2 3" key="1">
    <citation type="submission" date="2016-03" db="EMBL/GenBank/DDBJ databases">
        <authorList>
            <person name="Ploux O."/>
        </authorList>
    </citation>
    <scope>NUCLEOTIDE SEQUENCE [LARGE SCALE GENOMIC DNA]</scope>
    <source>
        <strain evidence="2 3">EC13</strain>
    </source>
</reference>